<keyword evidence="1" id="KW-0812">Transmembrane</keyword>
<reference evidence="3" key="1">
    <citation type="submission" date="2023-10" db="EMBL/GenBank/DDBJ databases">
        <title>Screening of Alkalihalophilus pseudofirmusBZ-TG-HK211 and Its Alleviation of Salt Stress on Rapeseed Growth.</title>
        <authorList>
            <person name="Zhao B."/>
            <person name="Guo T."/>
        </authorList>
    </citation>
    <scope>NUCLEOTIDE SEQUENCE</scope>
    <source>
        <strain evidence="3">BZ-TG-HK211</strain>
    </source>
</reference>
<dbReference type="RefSeq" id="WP_323466439.1">
    <property type="nucleotide sequence ID" value="NZ_CP144224.1"/>
</dbReference>
<comment type="caution">
    <text evidence="3">The sequence shown here is derived from an EMBL/GenBank/DDBJ whole genome shotgun (WGS) entry which is preliminary data.</text>
</comment>
<dbReference type="Pfam" id="PF14340">
    <property type="entry name" value="DUF4395"/>
    <property type="match status" value="1"/>
</dbReference>
<dbReference type="EMBL" id="JAWJAY010000001">
    <property type="protein sequence ID" value="MDV2885028.1"/>
    <property type="molecule type" value="Genomic_DNA"/>
</dbReference>
<dbReference type="Proteomes" id="UP001285636">
    <property type="component" value="Unassembled WGS sequence"/>
</dbReference>
<feature type="transmembrane region" description="Helical" evidence="1">
    <location>
        <begin position="12"/>
        <end position="43"/>
    </location>
</feature>
<dbReference type="AlphaFoldDB" id="A0AAJ2KZV8"/>
<dbReference type="PIRSF" id="PIRSF030042">
    <property type="entry name" value="UCP030042"/>
    <property type="match status" value="1"/>
</dbReference>
<protein>
    <submittedName>
        <fullName evidence="3">DUF4395 domain-containing protein</fullName>
    </submittedName>
</protein>
<feature type="transmembrane region" description="Helical" evidence="1">
    <location>
        <begin position="104"/>
        <end position="123"/>
    </location>
</feature>
<dbReference type="InterPro" id="IPR016942">
    <property type="entry name" value="UCP030042"/>
</dbReference>
<evidence type="ECO:0000313" key="4">
    <source>
        <dbReference type="Proteomes" id="UP001285636"/>
    </source>
</evidence>
<organism evidence="3 4">
    <name type="scientific">Alkalihalophilus pseudofirmus</name>
    <name type="common">Bacillus pseudofirmus</name>
    <dbReference type="NCBI Taxonomy" id="79885"/>
    <lineage>
        <taxon>Bacteria</taxon>
        <taxon>Bacillati</taxon>
        <taxon>Bacillota</taxon>
        <taxon>Bacilli</taxon>
        <taxon>Bacillales</taxon>
        <taxon>Bacillaceae</taxon>
        <taxon>Alkalihalophilus</taxon>
    </lineage>
</organism>
<keyword evidence="1" id="KW-1133">Transmembrane helix</keyword>
<gene>
    <name evidence="3" type="ORF">RYX45_07535</name>
</gene>
<feature type="transmembrane region" description="Helical" evidence="1">
    <location>
        <begin position="76"/>
        <end position="98"/>
    </location>
</feature>
<evidence type="ECO:0000256" key="1">
    <source>
        <dbReference type="SAM" id="Phobius"/>
    </source>
</evidence>
<proteinExistence type="predicted"/>
<accession>A0AAJ2KZV8</accession>
<keyword evidence="1" id="KW-0472">Membrane</keyword>
<sequence length="138" mass="15804">MSIPKPLVQVNQVFLIAFVLLSWLISPLLLLIPLVVGIIALAFRRNIIMRAFTPFLKRPAREYVQEDAAQQRFNQWIATICLAVAFISYSFGFEIIMYVMSGMVVLAAALALSGYCIGCTIRYRYMMWKYNRKNSHSS</sequence>
<evidence type="ECO:0000313" key="3">
    <source>
        <dbReference type="EMBL" id="MDV2885028.1"/>
    </source>
</evidence>
<feature type="domain" description="DUF4395" evidence="2">
    <location>
        <begin position="3"/>
        <end position="126"/>
    </location>
</feature>
<evidence type="ECO:0000259" key="2">
    <source>
        <dbReference type="Pfam" id="PF14340"/>
    </source>
</evidence>
<name>A0AAJ2KZV8_ALKPS</name>
<dbReference type="InterPro" id="IPR025508">
    <property type="entry name" value="DUF4395"/>
</dbReference>